<gene>
    <name evidence="1" type="ORF">AKAME5_001854100</name>
</gene>
<reference evidence="1" key="1">
    <citation type="submission" date="2022-08" db="EMBL/GenBank/DDBJ databases">
        <title>Genome sequencing of akame (Lates japonicus).</title>
        <authorList>
            <person name="Hashiguchi Y."/>
            <person name="Takahashi H."/>
        </authorList>
    </citation>
    <scope>NUCLEOTIDE SEQUENCE</scope>
    <source>
        <strain evidence="1">Kochi</strain>
    </source>
</reference>
<comment type="caution">
    <text evidence="1">The sequence shown here is derived from an EMBL/GenBank/DDBJ whole genome shotgun (WGS) entry which is preliminary data.</text>
</comment>
<dbReference type="Proteomes" id="UP001279410">
    <property type="component" value="Unassembled WGS sequence"/>
</dbReference>
<dbReference type="Gene3D" id="1.10.10.10">
    <property type="entry name" value="Winged helix-like DNA-binding domain superfamily/Winged helix DNA-binding domain"/>
    <property type="match status" value="1"/>
</dbReference>
<evidence type="ECO:0000313" key="2">
    <source>
        <dbReference type="Proteomes" id="UP001279410"/>
    </source>
</evidence>
<organism evidence="1 2">
    <name type="scientific">Lates japonicus</name>
    <name type="common">Japanese lates</name>
    <dbReference type="NCBI Taxonomy" id="270547"/>
    <lineage>
        <taxon>Eukaryota</taxon>
        <taxon>Metazoa</taxon>
        <taxon>Chordata</taxon>
        <taxon>Craniata</taxon>
        <taxon>Vertebrata</taxon>
        <taxon>Euteleostomi</taxon>
        <taxon>Actinopterygii</taxon>
        <taxon>Neopterygii</taxon>
        <taxon>Teleostei</taxon>
        <taxon>Neoteleostei</taxon>
        <taxon>Acanthomorphata</taxon>
        <taxon>Carangaria</taxon>
        <taxon>Carangaria incertae sedis</taxon>
        <taxon>Centropomidae</taxon>
        <taxon>Lates</taxon>
    </lineage>
</organism>
<dbReference type="AlphaFoldDB" id="A0AAD3N834"/>
<proteinExistence type="predicted"/>
<keyword evidence="2" id="KW-1185">Reference proteome</keyword>
<dbReference type="InterPro" id="IPR036388">
    <property type="entry name" value="WH-like_DNA-bd_sf"/>
</dbReference>
<protein>
    <submittedName>
        <fullName evidence="1">Uncharacterized protein</fullName>
    </submittedName>
</protein>
<sequence>MPKGQETSVDIRKKAVTAHQSDESYKTISKRFQLHPSNAHIKPVTKSAFFHFKNISRLRPSLTKSIAETLIHAFVTTRLDYCNGVLFRISSKAHYRLAPQYLSDLLHPYT</sequence>
<dbReference type="EMBL" id="BRZM01000105">
    <property type="protein sequence ID" value="GLD67179.1"/>
    <property type="molecule type" value="Genomic_DNA"/>
</dbReference>
<name>A0AAD3N834_LATJO</name>
<accession>A0AAD3N834</accession>
<evidence type="ECO:0000313" key="1">
    <source>
        <dbReference type="EMBL" id="GLD67179.1"/>
    </source>
</evidence>